<evidence type="ECO:0000313" key="6">
    <source>
        <dbReference type="Proteomes" id="UP000199518"/>
    </source>
</evidence>
<reference evidence="6" key="1">
    <citation type="submission" date="2016-10" db="EMBL/GenBank/DDBJ databases">
        <authorList>
            <person name="Varghese N."/>
            <person name="Submissions S."/>
        </authorList>
    </citation>
    <scope>NUCLEOTIDE SEQUENCE [LARGE SCALE GENOMIC DNA]</scope>
    <source>
        <strain evidence="6">DSM 26348</strain>
    </source>
</reference>
<dbReference type="SUPFAM" id="SSF69593">
    <property type="entry name" value="Glycerol-3-phosphate (1)-acyltransferase"/>
    <property type="match status" value="1"/>
</dbReference>
<dbReference type="CDD" id="cd07989">
    <property type="entry name" value="LPLAT_AGPAT-like"/>
    <property type="match status" value="1"/>
</dbReference>
<feature type="domain" description="Phospholipid/glycerol acyltransferase" evidence="4">
    <location>
        <begin position="21"/>
        <end position="142"/>
    </location>
</feature>
<dbReference type="STRING" id="1576369.SAMN05421753_104125"/>
<dbReference type="InterPro" id="IPR002123">
    <property type="entry name" value="Plipid/glycerol_acylTrfase"/>
</dbReference>
<dbReference type="AlphaFoldDB" id="A0A1I3E8X1"/>
<evidence type="ECO:0000313" key="5">
    <source>
        <dbReference type="EMBL" id="SFH95432.1"/>
    </source>
</evidence>
<evidence type="ECO:0000256" key="2">
    <source>
        <dbReference type="ARBA" id="ARBA00022679"/>
    </source>
</evidence>
<sequence length="196" mass="21758">MLVVLGLNVRRRHLLPNAGPAVVIANHNSHLDAIVLMTLFGMQRLKSVHPVAASDYFLKNRWLAWFSTQIIGISPLDREVAGIRKDPLAGICEGLSRGDILILFPEGSRGEPEKLAEFHTGIAHIAKRFPQVPIVPVFMHGLGKALPRGEGILVPFFVDVFVGEPVGWTGNRNEFMDAVKSRFDELVTEGHRPEWT</sequence>
<accession>A0A1I3E8X1</accession>
<dbReference type="PANTHER" id="PTHR10434:SF11">
    <property type="entry name" value="1-ACYL-SN-GLYCEROL-3-PHOSPHATE ACYLTRANSFERASE"/>
    <property type="match status" value="1"/>
</dbReference>
<protein>
    <submittedName>
        <fullName evidence="5">1-acyl-sn-glycerol-3-phosphate acyltransferases</fullName>
    </submittedName>
</protein>
<keyword evidence="3 5" id="KW-0012">Acyltransferase</keyword>
<evidence type="ECO:0000256" key="3">
    <source>
        <dbReference type="ARBA" id="ARBA00023315"/>
    </source>
</evidence>
<dbReference type="GO" id="GO:0006654">
    <property type="term" value="P:phosphatidic acid biosynthetic process"/>
    <property type="evidence" value="ECO:0007669"/>
    <property type="project" value="TreeGrafter"/>
</dbReference>
<keyword evidence="2 5" id="KW-0808">Transferase</keyword>
<comment type="pathway">
    <text evidence="1">Lipid metabolism.</text>
</comment>
<dbReference type="GO" id="GO:0003841">
    <property type="term" value="F:1-acylglycerol-3-phosphate O-acyltransferase activity"/>
    <property type="evidence" value="ECO:0007669"/>
    <property type="project" value="TreeGrafter"/>
</dbReference>
<dbReference type="EMBL" id="FOQD01000004">
    <property type="protein sequence ID" value="SFH95432.1"/>
    <property type="molecule type" value="Genomic_DNA"/>
</dbReference>
<proteinExistence type="predicted"/>
<dbReference type="SMART" id="SM00563">
    <property type="entry name" value="PlsC"/>
    <property type="match status" value="1"/>
</dbReference>
<gene>
    <name evidence="5" type="ORF">SAMN05421753_104125</name>
</gene>
<evidence type="ECO:0000256" key="1">
    <source>
        <dbReference type="ARBA" id="ARBA00005189"/>
    </source>
</evidence>
<evidence type="ECO:0000259" key="4">
    <source>
        <dbReference type="SMART" id="SM00563"/>
    </source>
</evidence>
<dbReference type="Pfam" id="PF01553">
    <property type="entry name" value="Acyltransferase"/>
    <property type="match status" value="1"/>
</dbReference>
<dbReference type="RefSeq" id="WP_217647037.1">
    <property type="nucleotide sequence ID" value="NZ_FOQD01000004.1"/>
</dbReference>
<dbReference type="Proteomes" id="UP000199518">
    <property type="component" value="Unassembled WGS sequence"/>
</dbReference>
<keyword evidence="6" id="KW-1185">Reference proteome</keyword>
<organism evidence="5 6">
    <name type="scientific">Planctomicrobium piriforme</name>
    <dbReference type="NCBI Taxonomy" id="1576369"/>
    <lineage>
        <taxon>Bacteria</taxon>
        <taxon>Pseudomonadati</taxon>
        <taxon>Planctomycetota</taxon>
        <taxon>Planctomycetia</taxon>
        <taxon>Planctomycetales</taxon>
        <taxon>Planctomycetaceae</taxon>
        <taxon>Planctomicrobium</taxon>
    </lineage>
</organism>
<name>A0A1I3E8X1_9PLAN</name>
<dbReference type="PANTHER" id="PTHR10434">
    <property type="entry name" value="1-ACYL-SN-GLYCEROL-3-PHOSPHATE ACYLTRANSFERASE"/>
    <property type="match status" value="1"/>
</dbReference>